<evidence type="ECO:0000313" key="2">
    <source>
        <dbReference type="EMBL" id="CAI2371718.1"/>
    </source>
</evidence>
<proteinExistence type="predicted"/>
<sequence>MKPNTSTLQTKCASPCTSTPLFRSPPPEQVSQTHDQSQAMFLPKSLTAPSPNQPTENTRITLSVPQTSLTETTSKPDFQDLQKPLNPNSPSKPASASIKEPVQPLSIPVCTSEVLGKAVDVSGEEPNLDSKPKILLLSAPTTSNPSCTLQRSLDSPLKLYSPRKRKASVDSVDDETQSMMSTTINHTEPTLGKRTPLSLDTDHRRYLTRFSIREDKRLFGARIKICEENNTIKNFYKRRNITTDFEFNPRFDKPRKRMKVTVKLPSVKKDPSFHMRLRKRQSKAIAVKVREIRKQTPSILKPDPLRNRFW</sequence>
<feature type="compositionally biased region" description="Polar residues" evidence="1">
    <location>
        <begin position="29"/>
        <end position="39"/>
    </location>
</feature>
<organism evidence="2 3">
    <name type="scientific">Euplotes crassus</name>
    <dbReference type="NCBI Taxonomy" id="5936"/>
    <lineage>
        <taxon>Eukaryota</taxon>
        <taxon>Sar</taxon>
        <taxon>Alveolata</taxon>
        <taxon>Ciliophora</taxon>
        <taxon>Intramacronucleata</taxon>
        <taxon>Spirotrichea</taxon>
        <taxon>Hypotrichia</taxon>
        <taxon>Euplotida</taxon>
        <taxon>Euplotidae</taxon>
        <taxon>Moneuplotes</taxon>
    </lineage>
</organism>
<reference evidence="2" key="1">
    <citation type="submission" date="2023-07" db="EMBL/GenBank/DDBJ databases">
        <authorList>
            <consortium name="AG Swart"/>
            <person name="Singh M."/>
            <person name="Singh A."/>
            <person name="Seah K."/>
            <person name="Emmerich C."/>
        </authorList>
    </citation>
    <scope>NUCLEOTIDE SEQUENCE</scope>
    <source>
        <strain evidence="2">DP1</strain>
    </source>
</reference>
<feature type="region of interest" description="Disordered" evidence="1">
    <location>
        <begin position="1"/>
        <end position="102"/>
    </location>
</feature>
<dbReference type="EMBL" id="CAMPGE010012966">
    <property type="protein sequence ID" value="CAI2371718.1"/>
    <property type="molecule type" value="Genomic_DNA"/>
</dbReference>
<evidence type="ECO:0000313" key="3">
    <source>
        <dbReference type="Proteomes" id="UP001295684"/>
    </source>
</evidence>
<gene>
    <name evidence="2" type="ORF">ECRASSUSDP1_LOCUS13043</name>
</gene>
<comment type="caution">
    <text evidence="2">The sequence shown here is derived from an EMBL/GenBank/DDBJ whole genome shotgun (WGS) entry which is preliminary data.</text>
</comment>
<keyword evidence="3" id="KW-1185">Reference proteome</keyword>
<feature type="compositionally biased region" description="Low complexity" evidence="1">
    <location>
        <begin position="83"/>
        <end position="97"/>
    </location>
</feature>
<protein>
    <submittedName>
        <fullName evidence="2">Uncharacterized protein</fullName>
    </submittedName>
</protein>
<dbReference type="AlphaFoldDB" id="A0AAD1UQB5"/>
<dbReference type="Proteomes" id="UP001295684">
    <property type="component" value="Unassembled WGS sequence"/>
</dbReference>
<accession>A0AAD1UQB5</accession>
<evidence type="ECO:0000256" key="1">
    <source>
        <dbReference type="SAM" id="MobiDB-lite"/>
    </source>
</evidence>
<name>A0AAD1UQB5_EUPCR</name>
<feature type="compositionally biased region" description="Polar residues" evidence="1">
    <location>
        <begin position="1"/>
        <end position="21"/>
    </location>
</feature>
<feature type="compositionally biased region" description="Polar residues" evidence="1">
    <location>
        <begin position="47"/>
        <end position="76"/>
    </location>
</feature>